<dbReference type="SUPFAM" id="SSF46626">
    <property type="entry name" value="Cytochrome c"/>
    <property type="match status" value="1"/>
</dbReference>
<feature type="domain" description="DUF1553" evidence="2">
    <location>
        <begin position="654"/>
        <end position="906"/>
    </location>
</feature>
<evidence type="ECO:0000259" key="2">
    <source>
        <dbReference type="Pfam" id="PF07587"/>
    </source>
</evidence>
<dbReference type="InterPro" id="IPR011429">
    <property type="entry name" value="Cyt_c_Planctomycete-type"/>
</dbReference>
<gene>
    <name evidence="4" type="ORF">RBWH47_03618</name>
</gene>
<feature type="domain" description="Cytochrome C Planctomycete-type" evidence="3">
    <location>
        <begin position="42"/>
        <end position="101"/>
    </location>
</feature>
<dbReference type="InterPro" id="IPR022655">
    <property type="entry name" value="DUF1553"/>
</dbReference>
<dbReference type="RefSeq" id="WP_007328494.1">
    <property type="nucleotide sequence ID" value="NZ_AFAR01000228.1"/>
</dbReference>
<dbReference type="Gene3D" id="1.10.760.10">
    <property type="entry name" value="Cytochrome c-like domain"/>
    <property type="match status" value="1"/>
</dbReference>
<evidence type="ECO:0000313" key="4">
    <source>
        <dbReference type="EMBL" id="EGF25489.1"/>
    </source>
</evidence>
<dbReference type="InterPro" id="IPR008979">
    <property type="entry name" value="Galactose-bd-like_sf"/>
</dbReference>
<organism evidence="4 5">
    <name type="scientific">Rhodopirellula baltica WH47</name>
    <dbReference type="NCBI Taxonomy" id="991778"/>
    <lineage>
        <taxon>Bacteria</taxon>
        <taxon>Pseudomonadati</taxon>
        <taxon>Planctomycetota</taxon>
        <taxon>Planctomycetia</taxon>
        <taxon>Pirellulales</taxon>
        <taxon>Pirellulaceae</taxon>
        <taxon>Rhodopirellula</taxon>
    </lineage>
</organism>
<dbReference type="PANTHER" id="PTHR35889">
    <property type="entry name" value="CYCLOINULO-OLIGOSACCHARIDE FRUCTANOTRANSFERASE-RELATED"/>
    <property type="match status" value="1"/>
</dbReference>
<evidence type="ECO:0000259" key="3">
    <source>
        <dbReference type="Pfam" id="PF07635"/>
    </source>
</evidence>
<proteinExistence type="predicted"/>
<comment type="caution">
    <text evidence="4">The sequence shown here is derived from an EMBL/GenBank/DDBJ whole genome shotgun (WGS) entry which is preliminary data.</text>
</comment>
<dbReference type="GO" id="GO:0009055">
    <property type="term" value="F:electron transfer activity"/>
    <property type="evidence" value="ECO:0007669"/>
    <property type="project" value="InterPro"/>
</dbReference>
<evidence type="ECO:0000259" key="1">
    <source>
        <dbReference type="Pfam" id="PF07583"/>
    </source>
</evidence>
<dbReference type="GO" id="GO:0020037">
    <property type="term" value="F:heme binding"/>
    <property type="evidence" value="ECO:0007669"/>
    <property type="project" value="InterPro"/>
</dbReference>
<dbReference type="InterPro" id="IPR036909">
    <property type="entry name" value="Cyt_c-like_dom_sf"/>
</dbReference>
<name>F2AXY4_RHOBT</name>
<protein>
    <submittedName>
        <fullName evidence="4">Secreted protein containing planctomycete cytochrome C domain</fullName>
    </submittedName>
</protein>
<accession>F2AXY4</accession>
<feature type="domain" description="DUF1549" evidence="1">
    <location>
        <begin position="158"/>
        <end position="366"/>
    </location>
</feature>
<dbReference type="PANTHER" id="PTHR35889:SF3">
    <property type="entry name" value="F-BOX DOMAIN-CONTAINING PROTEIN"/>
    <property type="match status" value="1"/>
</dbReference>
<dbReference type="EMBL" id="AFAR01000228">
    <property type="protein sequence ID" value="EGF25489.1"/>
    <property type="molecule type" value="Genomic_DNA"/>
</dbReference>
<dbReference type="Gene3D" id="2.60.120.260">
    <property type="entry name" value="Galactose-binding domain-like"/>
    <property type="match status" value="1"/>
</dbReference>
<dbReference type="AlphaFoldDB" id="F2AXY4"/>
<dbReference type="PATRIC" id="fig|991778.3.peg.4856"/>
<dbReference type="Pfam" id="PF07587">
    <property type="entry name" value="PSD1"/>
    <property type="match status" value="1"/>
</dbReference>
<reference evidence="4 5" key="1">
    <citation type="journal article" date="2013" name="Mar. Genomics">
        <title>Expression of sulfatases in Rhodopirellula baltica and the diversity of sulfatases in the genus Rhodopirellula.</title>
        <authorList>
            <person name="Wegner C.E."/>
            <person name="Richter-Heitmann T."/>
            <person name="Klindworth A."/>
            <person name="Klockow C."/>
            <person name="Richter M."/>
            <person name="Achstetter T."/>
            <person name="Glockner F.O."/>
            <person name="Harder J."/>
        </authorList>
    </citation>
    <scope>NUCLEOTIDE SEQUENCE [LARGE SCALE GENOMIC DNA]</scope>
    <source>
        <strain evidence="4 5">WH47</strain>
    </source>
</reference>
<dbReference type="Proteomes" id="UP000006222">
    <property type="component" value="Unassembled WGS sequence"/>
</dbReference>
<dbReference type="SUPFAM" id="SSF49785">
    <property type="entry name" value="Galactose-binding domain-like"/>
    <property type="match status" value="1"/>
</dbReference>
<dbReference type="Pfam" id="PF07635">
    <property type="entry name" value="PSCyt1"/>
    <property type="match status" value="1"/>
</dbReference>
<sequence length="929" mass="103911">MNHRQMTQAFFALALVVLHIECVHAEAVEFEKQIQPIFAVHCLECHGPDAHESGLRLDQRGNMLRGGDYGEATIVPNNPDASFLLRVVSGDEPDMQMPPEGPPLSPEQVSLLERWVREGANWPGQMDADADEVHSDHWSLQPVADIQPPRSQTSPSHPIDAFVVESLMQRGLQLSTQADAATLARRVSLVLTGLPPTPEEVRAFVEHPEGLEFAYEELVDRLLDSPRYGERWAQHWLDVIRWAETVGFETNSPRPNAWPYRDWVIDSLNNDKPYDRFLFEQLAGDTVGEDAALGFLVAGPANLPGQIGRDEEAMRQARQDELDEVIRTVSQGFFGLTIGCARCHNHKFDPILQRDYYAMQAVFAGLTYGERRLRGEQNDAMAAQVPAVRDQLKALRTELETLRKNHDLQPALIDRQTETFSPVLASSVRMNIQATANGSPASLYEFEAWTVASERQPARNAALASNGARPSASGFALANQTRHFDNLVDGQSDRRQAFPWVADKGGPAWLQVDFKEPVMIDRVVWDRGSSVPVDYTIEMQLSGSDDWQIVASPKNRMLREDDSRKTDQIQLANLDSAQVQALVGKLNEIRQTQKKLNRLAGGPKVYAASFNPSPEPTWLLRRGDAMQPTKKLAPAIPVVLGDLGMTVDQHEPDRRLGLAEHLTRPDHPLTARVIVNRVWQKHFGTGLVETPSDFGVMGAAPSHPELLDWLASDFVAGGWSLKRLHRLIMTSKTFQQSSQPNSEGIAIDADSRLLWRFPARRLEAEAIRDSMLVASGKLNLEMGGPGFDFFDRRGGLSDYTAKETFDESGWRRMIYAHKIRMQAVDIFGAFDCPDAGQMTPKRTRSITPIQSLSLLNSPFVNRQAAYFADRVQTEAGESLSDQIDRAFQIALSRAPSEIERSKMHDFASEHGLAQLCRILMNTSEFLYIQ</sequence>
<evidence type="ECO:0000313" key="5">
    <source>
        <dbReference type="Proteomes" id="UP000006222"/>
    </source>
</evidence>
<dbReference type="Pfam" id="PF07583">
    <property type="entry name" value="PSCyt2"/>
    <property type="match status" value="1"/>
</dbReference>
<dbReference type="InterPro" id="IPR011444">
    <property type="entry name" value="DUF1549"/>
</dbReference>